<accession>A0ABP7PEC7</accession>
<evidence type="ECO:0000256" key="1">
    <source>
        <dbReference type="SAM" id="MobiDB-lite"/>
    </source>
</evidence>
<dbReference type="EMBL" id="BAAAZW010000007">
    <property type="protein sequence ID" value="GAA3964184.1"/>
    <property type="molecule type" value="Genomic_DNA"/>
</dbReference>
<feature type="compositionally biased region" description="Low complexity" evidence="1">
    <location>
        <begin position="26"/>
        <end position="35"/>
    </location>
</feature>
<gene>
    <name evidence="3" type="ORF">GCM10022231_25890</name>
</gene>
<name>A0ABP7PEC7_9ACTN</name>
<evidence type="ECO:0000256" key="2">
    <source>
        <dbReference type="SAM" id="Phobius"/>
    </source>
</evidence>
<sequence length="262" mass="26172">MSSDSTGPDDPTETATDKVSSATPDSAAPSGVAAKAAKRASADDGASTTGASKTGSGGREFTITSRGLLRAAAALLVIAGLVAIGLLAWQVIAKSRTLAAFDESKAASSSFVTTYFDSMMAENATPEAIQATIVPLTTGEARERVKTDAETTVKMVQEAKFANMKVDVTAVTVESFTATTATTVVGATLSGTSAAEPAGGQQIVLLQLDLVKEDGTWLVGQMIPQQGTTVSGGQGESPMVPQGGAPAPAAPEPAAPEGAPAG</sequence>
<proteinExistence type="predicted"/>
<keyword evidence="2" id="KW-0472">Membrane</keyword>
<dbReference type="Proteomes" id="UP001418444">
    <property type="component" value="Unassembled WGS sequence"/>
</dbReference>
<keyword evidence="2" id="KW-1133">Transmembrane helix</keyword>
<organism evidence="3 4">
    <name type="scientific">Gordonia caeni</name>
    <dbReference type="NCBI Taxonomy" id="1007097"/>
    <lineage>
        <taxon>Bacteria</taxon>
        <taxon>Bacillati</taxon>
        <taxon>Actinomycetota</taxon>
        <taxon>Actinomycetes</taxon>
        <taxon>Mycobacteriales</taxon>
        <taxon>Gordoniaceae</taxon>
        <taxon>Gordonia</taxon>
    </lineage>
</organism>
<keyword evidence="2" id="KW-0812">Transmembrane</keyword>
<protein>
    <recommendedName>
        <fullName evidence="5">Mce-associated membrane protein</fullName>
    </recommendedName>
</protein>
<evidence type="ECO:0000313" key="3">
    <source>
        <dbReference type="EMBL" id="GAA3964184.1"/>
    </source>
</evidence>
<feature type="transmembrane region" description="Helical" evidence="2">
    <location>
        <begin position="68"/>
        <end position="89"/>
    </location>
</feature>
<feature type="compositionally biased region" description="Low complexity" evidence="1">
    <location>
        <begin position="43"/>
        <end position="54"/>
    </location>
</feature>
<evidence type="ECO:0000313" key="4">
    <source>
        <dbReference type="Proteomes" id="UP001418444"/>
    </source>
</evidence>
<dbReference type="RefSeq" id="WP_344784387.1">
    <property type="nucleotide sequence ID" value="NZ_BAAAZW010000007.1"/>
</dbReference>
<evidence type="ECO:0008006" key="5">
    <source>
        <dbReference type="Google" id="ProtNLM"/>
    </source>
</evidence>
<feature type="region of interest" description="Disordered" evidence="1">
    <location>
        <begin position="1"/>
        <end position="59"/>
    </location>
</feature>
<comment type="caution">
    <text evidence="3">The sequence shown here is derived from an EMBL/GenBank/DDBJ whole genome shotgun (WGS) entry which is preliminary data.</text>
</comment>
<reference evidence="4" key="1">
    <citation type="journal article" date="2019" name="Int. J. Syst. Evol. Microbiol.">
        <title>The Global Catalogue of Microorganisms (GCM) 10K type strain sequencing project: providing services to taxonomists for standard genome sequencing and annotation.</title>
        <authorList>
            <consortium name="The Broad Institute Genomics Platform"/>
            <consortium name="The Broad Institute Genome Sequencing Center for Infectious Disease"/>
            <person name="Wu L."/>
            <person name="Ma J."/>
        </authorList>
    </citation>
    <scope>NUCLEOTIDE SEQUENCE [LARGE SCALE GENOMIC DNA]</scope>
    <source>
        <strain evidence="4">JCM 16923</strain>
    </source>
</reference>
<keyword evidence="4" id="KW-1185">Reference proteome</keyword>
<feature type="compositionally biased region" description="Polar residues" evidence="1">
    <location>
        <begin position="13"/>
        <end position="24"/>
    </location>
</feature>
<feature type="region of interest" description="Disordered" evidence="1">
    <location>
        <begin position="227"/>
        <end position="262"/>
    </location>
</feature>